<proteinExistence type="predicted"/>
<protein>
    <submittedName>
        <fullName evidence="2">Zinc finger protein 511</fullName>
    </submittedName>
</protein>
<accession>A0A8C4MCZ1</accession>
<evidence type="ECO:0000256" key="1">
    <source>
        <dbReference type="SAM" id="MobiDB-lite"/>
    </source>
</evidence>
<reference evidence="2" key="1">
    <citation type="submission" date="2023-03" db="UniProtKB">
        <authorList>
            <consortium name="Ensembl"/>
        </authorList>
    </citation>
    <scope>IDENTIFICATION</scope>
</reference>
<sequence>MQLPPAVHARLAGGRGAAEPLPVERSPKAGAAPFRFTARQVRFPREHEFFEDGDVQRHLYLQDVLTQVAGAPERPSISAWWKGARRSSRPAKTGRITW</sequence>
<evidence type="ECO:0000313" key="2">
    <source>
        <dbReference type="Ensembl" id="ENSEASP00005022084.1"/>
    </source>
</evidence>
<dbReference type="Ensembl" id="ENSEAST00005023965.1">
    <property type="protein sequence ID" value="ENSEASP00005022084.1"/>
    <property type="gene ID" value="ENSEASG00005015083.1"/>
</dbReference>
<organism evidence="2">
    <name type="scientific">Equus asinus asinus</name>
    <dbReference type="NCBI Taxonomy" id="83772"/>
    <lineage>
        <taxon>Eukaryota</taxon>
        <taxon>Metazoa</taxon>
        <taxon>Chordata</taxon>
        <taxon>Craniata</taxon>
        <taxon>Vertebrata</taxon>
        <taxon>Euteleostomi</taxon>
        <taxon>Mammalia</taxon>
        <taxon>Eutheria</taxon>
        <taxon>Laurasiatheria</taxon>
        <taxon>Perissodactyla</taxon>
        <taxon>Equidae</taxon>
        <taxon>Equus</taxon>
    </lineage>
</organism>
<gene>
    <name evidence="2" type="primary">ZNF511</name>
</gene>
<feature type="region of interest" description="Disordered" evidence="1">
    <location>
        <begin position="1"/>
        <end position="30"/>
    </location>
</feature>
<dbReference type="AlphaFoldDB" id="A0A8C4MCZ1"/>
<name>A0A8C4MCZ1_EQUAS</name>